<dbReference type="InterPro" id="IPR001296">
    <property type="entry name" value="Glyco_trans_1"/>
</dbReference>
<name>A0ABT7AXQ8_9CYAN</name>
<dbReference type="CDD" id="cd03801">
    <property type="entry name" value="GT4_PimA-like"/>
    <property type="match status" value="1"/>
</dbReference>
<keyword evidence="3" id="KW-1185">Reference proteome</keyword>
<dbReference type="Gene3D" id="3.40.50.2000">
    <property type="entry name" value="Glycogen Phosphorylase B"/>
    <property type="match status" value="2"/>
</dbReference>
<protein>
    <submittedName>
        <fullName evidence="2">Glycosyltransferase family 4 protein</fullName>
    </submittedName>
</protein>
<feature type="domain" description="Glycosyl transferase family 1" evidence="1">
    <location>
        <begin position="206"/>
        <end position="360"/>
    </location>
</feature>
<evidence type="ECO:0000313" key="2">
    <source>
        <dbReference type="EMBL" id="MDJ1171066.1"/>
    </source>
</evidence>
<dbReference type="Proteomes" id="UP001235303">
    <property type="component" value="Unassembled WGS sequence"/>
</dbReference>
<dbReference type="PANTHER" id="PTHR12526:SF637">
    <property type="entry name" value="GLYCOSYLTRANSFERASE EPSF-RELATED"/>
    <property type="match status" value="1"/>
</dbReference>
<dbReference type="SUPFAM" id="SSF53756">
    <property type="entry name" value="UDP-Glycosyltransferase/glycogen phosphorylase"/>
    <property type="match status" value="1"/>
</dbReference>
<dbReference type="Pfam" id="PF00534">
    <property type="entry name" value="Glycos_transf_1"/>
    <property type="match status" value="1"/>
</dbReference>
<comment type="caution">
    <text evidence="2">The sequence shown here is derived from an EMBL/GenBank/DDBJ whole genome shotgun (WGS) entry which is preliminary data.</text>
</comment>
<organism evidence="2 3">
    <name type="scientific">Roseofilum acuticapitatum BLCC-M154</name>
    <dbReference type="NCBI Taxonomy" id="3022444"/>
    <lineage>
        <taxon>Bacteria</taxon>
        <taxon>Bacillati</taxon>
        <taxon>Cyanobacteriota</taxon>
        <taxon>Cyanophyceae</taxon>
        <taxon>Desertifilales</taxon>
        <taxon>Desertifilaceae</taxon>
        <taxon>Roseofilum</taxon>
        <taxon>Roseofilum acuticapitatum</taxon>
    </lineage>
</organism>
<dbReference type="RefSeq" id="WP_283754818.1">
    <property type="nucleotide sequence ID" value="NZ_JAQOSP010000105.1"/>
</dbReference>
<sequence>MIQLDYITTYDVFNPSSWPKQHTGMYTAGSYLSQELQAQDVTLNYLGPLEKYKTPVTRLKWLFYRKLFKQDYYSWAEPMVLKYYAKQIEKKLSISTSNLALCPENAIPFAYLKSPKPLVLWTDAPLGSLINFYSYLNNLSGETTRNIYRLEKSAFDRCDRLIFTSDWAAEESMKIYNLPSEKVSVIPWGANLKSTRTLSDIELSIQNRNPDQCQLLFIGVDWERKGGDFAVEVAKNLNNAGVKTDLNVVGCQPPKWVSSLDFVNIIGYIDKSTTSGQQQLDHLFSASHFLILHTLADCSPHVLIEANSYGVPCVSTNIGGIPTIIQDGKNGKTFSLETESSVYSEYILEMLHNREAYQSLALSSFQEYESRLNWKIAIRTFKTLIQELLG</sequence>
<accession>A0ABT7AXQ8</accession>
<evidence type="ECO:0000259" key="1">
    <source>
        <dbReference type="Pfam" id="PF00534"/>
    </source>
</evidence>
<dbReference type="PANTHER" id="PTHR12526">
    <property type="entry name" value="GLYCOSYLTRANSFERASE"/>
    <property type="match status" value="1"/>
</dbReference>
<dbReference type="EMBL" id="JAQOSP010000105">
    <property type="protein sequence ID" value="MDJ1171066.1"/>
    <property type="molecule type" value="Genomic_DNA"/>
</dbReference>
<reference evidence="2 3" key="1">
    <citation type="submission" date="2023-01" db="EMBL/GenBank/DDBJ databases">
        <title>Novel diversity within Roseofilum (Cyanobacteria; Desertifilaceae) from marine benthic mats with descriptions of four novel species.</title>
        <authorList>
            <person name="Wang Y."/>
            <person name="Berthold D.E."/>
            <person name="Hu J."/>
            <person name="Lefler F.W."/>
            <person name="Laughinghouse H.D. IV."/>
        </authorList>
    </citation>
    <scope>NUCLEOTIDE SEQUENCE [LARGE SCALE GENOMIC DNA]</scope>
    <source>
        <strain evidence="2 3">BLCC-M154</strain>
    </source>
</reference>
<proteinExistence type="predicted"/>
<evidence type="ECO:0000313" key="3">
    <source>
        <dbReference type="Proteomes" id="UP001235303"/>
    </source>
</evidence>
<gene>
    <name evidence="2" type="ORF">PMG71_16675</name>
</gene>